<keyword evidence="4 6" id="KW-1133">Transmembrane helix</keyword>
<feature type="transmembrane region" description="Helical" evidence="6">
    <location>
        <begin position="96"/>
        <end position="115"/>
    </location>
</feature>
<dbReference type="InterPro" id="IPR036259">
    <property type="entry name" value="MFS_trans_sf"/>
</dbReference>
<dbReference type="InterPro" id="IPR001958">
    <property type="entry name" value="Tet-R_TetA/multi-R_MdtG-like"/>
</dbReference>
<name>A0A1Y2CFS7_9FUNG</name>
<comment type="subcellular location">
    <subcellularLocation>
        <location evidence="1">Membrane</location>
        <topology evidence="1">Multi-pass membrane protein</topology>
    </subcellularLocation>
</comment>
<feature type="transmembrane region" description="Helical" evidence="6">
    <location>
        <begin position="121"/>
        <end position="141"/>
    </location>
</feature>
<dbReference type="Pfam" id="PF07690">
    <property type="entry name" value="MFS_1"/>
    <property type="match status" value="1"/>
</dbReference>
<evidence type="ECO:0000256" key="4">
    <source>
        <dbReference type="ARBA" id="ARBA00022989"/>
    </source>
</evidence>
<feature type="transmembrane region" description="Helical" evidence="6">
    <location>
        <begin position="64"/>
        <end position="84"/>
    </location>
</feature>
<feature type="transmembrane region" description="Helical" evidence="6">
    <location>
        <begin position="27"/>
        <end position="44"/>
    </location>
</feature>
<feature type="transmembrane region" description="Helical" evidence="6">
    <location>
        <begin position="193"/>
        <end position="215"/>
    </location>
</feature>
<proteinExistence type="predicted"/>
<feature type="transmembrane region" description="Helical" evidence="6">
    <location>
        <begin position="380"/>
        <end position="400"/>
    </location>
</feature>
<comment type="caution">
    <text evidence="8">The sequence shown here is derived from an EMBL/GenBank/DDBJ whole genome shotgun (WGS) entry which is preliminary data.</text>
</comment>
<dbReference type="GO" id="GO:0016020">
    <property type="term" value="C:membrane"/>
    <property type="evidence" value="ECO:0007669"/>
    <property type="project" value="UniProtKB-SubCell"/>
</dbReference>
<dbReference type="SUPFAM" id="SSF103473">
    <property type="entry name" value="MFS general substrate transporter"/>
    <property type="match status" value="1"/>
</dbReference>
<evidence type="ECO:0000256" key="2">
    <source>
        <dbReference type="ARBA" id="ARBA00022448"/>
    </source>
</evidence>
<keyword evidence="3 6" id="KW-0812">Transmembrane</keyword>
<evidence type="ECO:0000256" key="1">
    <source>
        <dbReference type="ARBA" id="ARBA00004141"/>
    </source>
</evidence>
<evidence type="ECO:0000256" key="5">
    <source>
        <dbReference type="ARBA" id="ARBA00023136"/>
    </source>
</evidence>
<evidence type="ECO:0000256" key="6">
    <source>
        <dbReference type="SAM" id="Phobius"/>
    </source>
</evidence>
<dbReference type="Proteomes" id="UP000193642">
    <property type="component" value="Unassembled WGS sequence"/>
</dbReference>
<accession>A0A1Y2CFS7</accession>
<dbReference type="InterPro" id="IPR020846">
    <property type="entry name" value="MFS_dom"/>
</dbReference>
<keyword evidence="2" id="KW-0813">Transport</keyword>
<evidence type="ECO:0000259" key="7">
    <source>
        <dbReference type="PROSITE" id="PS50850"/>
    </source>
</evidence>
<keyword evidence="9" id="KW-1185">Reference proteome</keyword>
<keyword evidence="5 6" id="KW-0472">Membrane</keyword>
<dbReference type="Gene3D" id="1.20.1250.20">
    <property type="entry name" value="MFS general substrate transporter like domains"/>
    <property type="match status" value="1"/>
</dbReference>
<sequence>MQPLVTAARRLSIPLPDKIPTLPLKKIALVLVCVMPEVLIYHMLHPLYPYMVQALIPGDDAIGYHAGILQSAYFLPSIISAPLMGRLSDVVGRRQVLLVGLIGYGCGTLLLGVSVHYWVSVFSMVVTGFFSGNATVAKSVIGELSSDDHTRALGYSAYGIAYAVCSILGAVMGGQLADSTLFNSIPYLAKRPYFTACFFGFLLAVLCIIVTFWLLDDDANKSTGRDGYVPLKVEEEVALGMTSPRIRLAPGVTYTAIPAPNAGTLSERIWKSVAPYLSILNRHTLAPLALYTLYALTNSVLHTAIPLISASEKGYKLPQKRTAQISMYTALAKLCAKTVFMGVHSFAGSLGTYRIGTGFLIPALILVSGVVYGLEGLVPGLVFVGIGESWAYLSLVMLITEGAQVHEKGATLGLVHGVSGCLAAIVRTVGPAMAGVLWETSGAFVLFSVIAAFVGVQILLSVVFLRTRKFRAVQVGVGEGKRDLE</sequence>
<dbReference type="PANTHER" id="PTHR23504:SF15">
    <property type="entry name" value="MAJOR FACILITATOR SUPERFAMILY (MFS) PROFILE DOMAIN-CONTAINING PROTEIN"/>
    <property type="match status" value="1"/>
</dbReference>
<dbReference type="PRINTS" id="PR01035">
    <property type="entry name" value="TCRTETA"/>
</dbReference>
<evidence type="ECO:0000256" key="3">
    <source>
        <dbReference type="ARBA" id="ARBA00022692"/>
    </source>
</evidence>
<feature type="domain" description="Major facilitator superfamily (MFS) profile" evidence="7">
    <location>
        <begin position="21"/>
        <end position="469"/>
    </location>
</feature>
<dbReference type="GO" id="GO:0022857">
    <property type="term" value="F:transmembrane transporter activity"/>
    <property type="evidence" value="ECO:0007669"/>
    <property type="project" value="InterPro"/>
</dbReference>
<dbReference type="InterPro" id="IPR011701">
    <property type="entry name" value="MFS"/>
</dbReference>
<feature type="transmembrane region" description="Helical" evidence="6">
    <location>
        <begin position="153"/>
        <end position="173"/>
    </location>
</feature>
<organism evidence="8 9">
    <name type="scientific">Rhizoclosmatium globosum</name>
    <dbReference type="NCBI Taxonomy" id="329046"/>
    <lineage>
        <taxon>Eukaryota</taxon>
        <taxon>Fungi</taxon>
        <taxon>Fungi incertae sedis</taxon>
        <taxon>Chytridiomycota</taxon>
        <taxon>Chytridiomycota incertae sedis</taxon>
        <taxon>Chytridiomycetes</taxon>
        <taxon>Chytridiales</taxon>
        <taxon>Chytriomycetaceae</taxon>
        <taxon>Rhizoclosmatium</taxon>
    </lineage>
</organism>
<gene>
    <name evidence="8" type="ORF">BCR33DRAFT_715915</name>
</gene>
<reference evidence="8 9" key="1">
    <citation type="submission" date="2016-07" db="EMBL/GenBank/DDBJ databases">
        <title>Pervasive Adenine N6-methylation of Active Genes in Fungi.</title>
        <authorList>
            <consortium name="DOE Joint Genome Institute"/>
            <person name="Mondo S.J."/>
            <person name="Dannebaum R.O."/>
            <person name="Kuo R.C."/>
            <person name="Labutti K."/>
            <person name="Haridas S."/>
            <person name="Kuo A."/>
            <person name="Salamov A."/>
            <person name="Ahrendt S.R."/>
            <person name="Lipzen A."/>
            <person name="Sullivan W."/>
            <person name="Andreopoulos W.B."/>
            <person name="Clum A."/>
            <person name="Lindquist E."/>
            <person name="Daum C."/>
            <person name="Ramamoorthy G.K."/>
            <person name="Gryganskyi A."/>
            <person name="Culley D."/>
            <person name="Magnuson J.K."/>
            <person name="James T.Y."/>
            <person name="O'Malley M.A."/>
            <person name="Stajich J.E."/>
            <person name="Spatafora J.W."/>
            <person name="Visel A."/>
            <person name="Grigoriev I.V."/>
        </authorList>
    </citation>
    <scope>NUCLEOTIDE SEQUENCE [LARGE SCALE GENOMIC DNA]</scope>
    <source>
        <strain evidence="8 9">JEL800</strain>
    </source>
</reference>
<dbReference type="EMBL" id="MCGO01000018">
    <property type="protein sequence ID" value="ORY45882.1"/>
    <property type="molecule type" value="Genomic_DNA"/>
</dbReference>
<dbReference type="PROSITE" id="PS00216">
    <property type="entry name" value="SUGAR_TRANSPORT_1"/>
    <property type="match status" value="1"/>
</dbReference>
<dbReference type="PANTHER" id="PTHR23504">
    <property type="entry name" value="MAJOR FACILITATOR SUPERFAMILY DOMAIN-CONTAINING PROTEIN 10"/>
    <property type="match status" value="1"/>
</dbReference>
<dbReference type="PROSITE" id="PS50850">
    <property type="entry name" value="MFS"/>
    <property type="match status" value="1"/>
</dbReference>
<feature type="transmembrane region" description="Helical" evidence="6">
    <location>
        <begin position="444"/>
        <end position="465"/>
    </location>
</feature>
<dbReference type="InterPro" id="IPR005829">
    <property type="entry name" value="Sugar_transporter_CS"/>
</dbReference>
<evidence type="ECO:0000313" key="8">
    <source>
        <dbReference type="EMBL" id="ORY45882.1"/>
    </source>
</evidence>
<dbReference type="OrthoDB" id="419616at2759"/>
<feature type="transmembrane region" description="Helical" evidence="6">
    <location>
        <begin position="412"/>
        <end position="438"/>
    </location>
</feature>
<feature type="transmembrane region" description="Helical" evidence="6">
    <location>
        <begin position="355"/>
        <end position="374"/>
    </location>
</feature>
<dbReference type="AlphaFoldDB" id="A0A1Y2CFS7"/>
<evidence type="ECO:0000313" key="9">
    <source>
        <dbReference type="Proteomes" id="UP000193642"/>
    </source>
</evidence>
<protein>
    <submittedName>
        <fullName evidence="8">MFS general substrate transporter</fullName>
    </submittedName>
</protein>